<reference evidence="2" key="3">
    <citation type="submission" date="2025-08" db="UniProtKB">
        <authorList>
            <consortium name="Ensembl"/>
        </authorList>
    </citation>
    <scope>IDENTIFICATION</scope>
    <source>
        <strain evidence="2">C57BL/6J</strain>
    </source>
</reference>
<dbReference type="Antibodypedia" id="166">
    <property type="antibodies" value="142 antibodies from 26 providers"/>
</dbReference>
<keyword evidence="5" id="KW-1267">Proteomics identification</keyword>
<protein>
    <submittedName>
        <fullName evidence="2">MAP3K12 binding inhibitory protein 1</fullName>
    </submittedName>
</protein>
<dbReference type="Ensembl" id="ENSMUST00000218118.2">
    <property type="protein sequence ID" value="ENSMUSP00000151594.2"/>
    <property type="gene ID" value="ENSMUSG00000021028.9"/>
</dbReference>
<name>A0A1W2P7F0_MOUSE</name>
<organism evidence="2 4">
    <name type="scientific">Mus musculus</name>
    <name type="common">Mouse</name>
    <dbReference type="NCBI Taxonomy" id="10090"/>
    <lineage>
        <taxon>Eukaryota</taxon>
        <taxon>Metazoa</taxon>
        <taxon>Chordata</taxon>
        <taxon>Craniata</taxon>
        <taxon>Vertebrata</taxon>
        <taxon>Euteleostomi</taxon>
        <taxon>Mammalia</taxon>
        <taxon>Eutheria</taxon>
        <taxon>Euarchontoglires</taxon>
        <taxon>Glires</taxon>
        <taxon>Rodentia</taxon>
        <taxon>Myomorpha</taxon>
        <taxon>Muroidea</taxon>
        <taxon>Muridae</taxon>
        <taxon>Murinae</taxon>
        <taxon>Mus</taxon>
        <taxon>Mus</taxon>
    </lineage>
</organism>
<reference evidence="2 4" key="2">
    <citation type="journal article" date="2011" name="PLoS Biol.">
        <title>Modernizing reference genome assemblies.</title>
        <authorList>
            <person name="Church D.M."/>
            <person name="Schneider V.A."/>
            <person name="Graves T."/>
            <person name="Auger K."/>
            <person name="Cunningham F."/>
            <person name="Bouk N."/>
            <person name="Chen H.C."/>
            <person name="Agarwala R."/>
            <person name="McLaren W.M."/>
            <person name="Ritchie G.R."/>
            <person name="Albracht D."/>
            <person name="Kremitzki M."/>
            <person name="Rock S."/>
            <person name="Kotkiewicz H."/>
            <person name="Kremitzki C."/>
            <person name="Wollam A."/>
            <person name="Trani L."/>
            <person name="Fulton L."/>
            <person name="Fulton R."/>
            <person name="Matthews L."/>
            <person name="Whitehead S."/>
            <person name="Chow W."/>
            <person name="Torrance J."/>
            <person name="Dunn M."/>
            <person name="Harden G."/>
            <person name="Threadgold G."/>
            <person name="Wood J."/>
            <person name="Collins J."/>
            <person name="Heath P."/>
            <person name="Griffiths G."/>
            <person name="Pelan S."/>
            <person name="Grafham D."/>
            <person name="Eichler E.E."/>
            <person name="Weinstock G."/>
            <person name="Mardis E.R."/>
            <person name="Wilson R.K."/>
            <person name="Howe K."/>
            <person name="Flicek P."/>
            <person name="Hubbard T."/>
        </authorList>
    </citation>
    <scope>NUCLEOTIDE SEQUENCE [LARGE SCALE GENOMIC DNA]</scope>
    <source>
        <strain evidence="2 4">C57BL/6J</strain>
    </source>
</reference>
<dbReference type="MGI" id="MGI:1918320">
    <property type="gene designation" value="Mbip"/>
</dbReference>
<proteinExistence type="evidence at protein level"/>
<feature type="region of interest" description="Disordered" evidence="1">
    <location>
        <begin position="1"/>
        <end position="20"/>
    </location>
</feature>
<evidence type="ECO:0000256" key="1">
    <source>
        <dbReference type="SAM" id="MobiDB-lite"/>
    </source>
</evidence>
<dbReference type="ExpressionAtlas" id="A0A1W2P7F0">
    <property type="expression patterns" value="baseline and differential"/>
</dbReference>
<reference evidence="2 4" key="1">
    <citation type="journal article" date="2009" name="PLoS Biol.">
        <title>Lineage-specific biology revealed by a finished genome assembly of the mouse.</title>
        <authorList>
            <consortium name="Mouse Genome Sequencing Consortium"/>
            <person name="Church D.M."/>
            <person name="Goodstadt L."/>
            <person name="Hillier L.W."/>
            <person name="Zody M.C."/>
            <person name="Goldstein S."/>
            <person name="She X."/>
            <person name="Bult C.J."/>
            <person name="Agarwala R."/>
            <person name="Cherry J.L."/>
            <person name="DiCuccio M."/>
            <person name="Hlavina W."/>
            <person name="Kapustin Y."/>
            <person name="Meric P."/>
            <person name="Maglott D."/>
            <person name="Birtle Z."/>
            <person name="Marques A.C."/>
            <person name="Graves T."/>
            <person name="Zhou S."/>
            <person name="Teague B."/>
            <person name="Potamousis K."/>
            <person name="Churas C."/>
            <person name="Place M."/>
            <person name="Herschleb J."/>
            <person name="Runnheim R."/>
            <person name="Forrest D."/>
            <person name="Amos-Landgraf J."/>
            <person name="Schwartz D.C."/>
            <person name="Cheng Z."/>
            <person name="Lindblad-Toh K."/>
            <person name="Eichler E.E."/>
            <person name="Ponting C.P."/>
        </authorList>
    </citation>
    <scope>NUCLEOTIDE SEQUENCE [LARGE SCALE GENOMIC DNA]</scope>
    <source>
        <strain evidence="2 4">C57BL/6J</strain>
    </source>
</reference>
<accession>A0A1W2P7F0</accession>
<dbReference type="AlphaFoldDB" id="A0A1W2P7F0"/>
<dbReference type="Bgee" id="ENSMUSG00000021028">
    <property type="expression patterns" value="Expressed in humerus cartilage element and 259 other cell types or tissues"/>
</dbReference>
<gene>
    <name evidence="2 3" type="primary">Mbip</name>
</gene>
<dbReference type="jPOST" id="A0A1W2P7F0"/>
<evidence type="ECO:0000313" key="3">
    <source>
        <dbReference type="MGI" id="MGI:1918320"/>
    </source>
</evidence>
<evidence type="ECO:0007829" key="5">
    <source>
        <dbReference type="ProteomicsDB" id="A0A1W2P7F0"/>
    </source>
</evidence>
<reference evidence="2" key="4">
    <citation type="submission" date="2025-09" db="UniProtKB">
        <authorList>
            <consortium name="Ensembl"/>
        </authorList>
    </citation>
    <scope>IDENTIFICATION</scope>
    <source>
        <strain evidence="2">C57BL/6J</strain>
    </source>
</reference>
<dbReference type="Proteomes" id="UP000000589">
    <property type="component" value="Chromosome 12"/>
</dbReference>
<evidence type="ECO:0000313" key="4">
    <source>
        <dbReference type="Proteomes" id="UP000000589"/>
    </source>
</evidence>
<evidence type="ECO:0000313" key="2">
    <source>
        <dbReference type="Ensembl" id="ENSMUSP00000151594.2"/>
    </source>
</evidence>
<dbReference type="GeneTree" id="ENSGT00510000047831"/>
<sequence>MAAAAELSSSSGSERSLEQCSSPLLTREVLCEVFRSLHTLTRQIYSLIV</sequence>
<dbReference type="VEuPathDB" id="HostDB:ENSMUSG00000021028"/>
<keyword evidence="4" id="KW-1185">Reference proteome</keyword>
<dbReference type="AGR" id="MGI:1918320"/>
<dbReference type="ProteomicsDB" id="359129"/>